<dbReference type="EMBL" id="LAOI01000001">
    <property type="protein sequence ID" value="KJV90070.1"/>
    <property type="molecule type" value="Genomic_DNA"/>
</dbReference>
<evidence type="ECO:0000313" key="2">
    <source>
        <dbReference type="Proteomes" id="UP000033661"/>
    </source>
</evidence>
<dbReference type="AlphaFoldDB" id="A0A0F3QBX5"/>
<protein>
    <submittedName>
        <fullName evidence="1">Uncharacterized protein</fullName>
    </submittedName>
</protein>
<comment type="caution">
    <text evidence="1">The sequence shown here is derived from an EMBL/GenBank/DDBJ whole genome shotgun (WGS) entry which is preliminary data.</text>
</comment>
<reference evidence="1 2" key="1">
    <citation type="submission" date="2015-02" db="EMBL/GenBank/DDBJ databases">
        <title>Genome Sequencing of Rickettsiales.</title>
        <authorList>
            <person name="Daugherty S.C."/>
            <person name="Su Q."/>
            <person name="Abolude K."/>
            <person name="Beier-Sexton M."/>
            <person name="Carlyon J.A."/>
            <person name="Carter R."/>
            <person name="Day N.P."/>
            <person name="Dumler S.J."/>
            <person name="Dyachenko V."/>
            <person name="Godinez A."/>
            <person name="Kurtti T.J."/>
            <person name="Lichay M."/>
            <person name="Mullins K.E."/>
            <person name="Ott S."/>
            <person name="Pappas-Brown V."/>
            <person name="Paris D.H."/>
            <person name="Patel P."/>
            <person name="Richards A.L."/>
            <person name="Sadzewicz L."/>
            <person name="Sears K."/>
            <person name="Seidman D."/>
            <person name="Sengamalay N."/>
            <person name="Stenos J."/>
            <person name="Tallon L.J."/>
            <person name="Vincent G."/>
            <person name="Fraser C.M."/>
            <person name="Munderloh U."/>
            <person name="Dunning-Hotopp J.C."/>
        </authorList>
    </citation>
    <scope>NUCLEOTIDE SEQUENCE [LARGE SCALE GENOMIC DNA]</scope>
    <source>
        <strain evidence="1 2">RML An4</strain>
    </source>
</reference>
<accession>A0A0F3QBX5</accession>
<sequence length="58" mass="7010">MNMVKAKIKILKIDDMNLKNISEQIDKTQQLNDILNKLDEEENFDDEIWRNFPFRKAN</sequence>
<dbReference type="PATRIC" id="fig|1359193.3.peg.1031"/>
<gene>
    <name evidence="1" type="ORF">RBEAN4_1069</name>
</gene>
<evidence type="ECO:0000313" key="1">
    <source>
        <dbReference type="EMBL" id="KJV90070.1"/>
    </source>
</evidence>
<dbReference type="Proteomes" id="UP000033661">
    <property type="component" value="Unassembled WGS sequence"/>
</dbReference>
<proteinExistence type="predicted"/>
<organism evidence="1 2">
    <name type="scientific">Rickettsia bellii str. RML An4</name>
    <dbReference type="NCBI Taxonomy" id="1359193"/>
    <lineage>
        <taxon>Bacteria</taxon>
        <taxon>Pseudomonadati</taxon>
        <taxon>Pseudomonadota</taxon>
        <taxon>Alphaproteobacteria</taxon>
        <taxon>Rickettsiales</taxon>
        <taxon>Rickettsiaceae</taxon>
        <taxon>Rickettsieae</taxon>
        <taxon>Rickettsia</taxon>
        <taxon>belli group</taxon>
    </lineage>
</organism>
<dbReference type="RefSeq" id="WP_012152074.1">
    <property type="nucleotide sequence ID" value="NZ_LAOI01000001.1"/>
</dbReference>
<name>A0A0F3QBX5_RICBE</name>
<keyword evidence="2" id="KW-1185">Reference proteome</keyword>